<keyword evidence="5" id="KW-1185">Reference proteome</keyword>
<dbReference type="Pfam" id="PF11807">
    <property type="entry name" value="UstYa"/>
    <property type="match status" value="1"/>
</dbReference>
<dbReference type="EMBL" id="ML993610">
    <property type="protein sequence ID" value="KAF2163038.1"/>
    <property type="molecule type" value="Genomic_DNA"/>
</dbReference>
<dbReference type="GeneID" id="54561405"/>
<organism evidence="4 5">
    <name type="scientific">Zasmidium cellare ATCC 36951</name>
    <dbReference type="NCBI Taxonomy" id="1080233"/>
    <lineage>
        <taxon>Eukaryota</taxon>
        <taxon>Fungi</taxon>
        <taxon>Dikarya</taxon>
        <taxon>Ascomycota</taxon>
        <taxon>Pezizomycotina</taxon>
        <taxon>Dothideomycetes</taxon>
        <taxon>Dothideomycetidae</taxon>
        <taxon>Mycosphaerellales</taxon>
        <taxon>Mycosphaerellaceae</taxon>
        <taxon>Zasmidium</taxon>
    </lineage>
</organism>
<dbReference type="PANTHER" id="PTHR33365">
    <property type="entry name" value="YALI0B05434P"/>
    <property type="match status" value="1"/>
</dbReference>
<evidence type="ECO:0000313" key="5">
    <source>
        <dbReference type="Proteomes" id="UP000799537"/>
    </source>
</evidence>
<sequence>MDSRSESEDGVEEEKTPMIGSAGKPSRLKRAQRSSWTIPLVLGIITVLLAANAVLLSLWLWFPRDFDAACVKHTSAVWSPVMDDIHLSYQPTRFEGNPFIQSKYVQDPGPEVDQAWADLGVHLKFTSIVPEERGPEAGIDPSSIKVNASLGGGYITTVRVIHQLHCLNMVRQALSWNVDYYRSRKVEPWNKVDWVARAHVDHCLDMVRQQIQCDSDVGMLATRWVQEEGEAINFIPEFSTTKVCKNYDDVLEWVVSHERDLSLTPAIRDGDVVLSDPRHIER</sequence>
<dbReference type="InterPro" id="IPR021765">
    <property type="entry name" value="UstYa-like"/>
</dbReference>
<dbReference type="Proteomes" id="UP000799537">
    <property type="component" value="Unassembled WGS sequence"/>
</dbReference>
<keyword evidence="3" id="KW-0472">Membrane</keyword>
<comment type="similarity">
    <text evidence="1">Belongs to the ustYa family.</text>
</comment>
<dbReference type="OrthoDB" id="3687641at2759"/>
<keyword evidence="3" id="KW-0812">Transmembrane</keyword>
<feature type="region of interest" description="Disordered" evidence="2">
    <location>
        <begin position="1"/>
        <end position="27"/>
    </location>
</feature>
<evidence type="ECO:0000313" key="4">
    <source>
        <dbReference type="EMBL" id="KAF2163038.1"/>
    </source>
</evidence>
<proteinExistence type="inferred from homology"/>
<evidence type="ECO:0000256" key="3">
    <source>
        <dbReference type="SAM" id="Phobius"/>
    </source>
</evidence>
<accession>A0A6A6C9W9</accession>
<keyword evidence="3" id="KW-1133">Transmembrane helix</keyword>
<feature type="transmembrane region" description="Helical" evidence="3">
    <location>
        <begin position="36"/>
        <end position="62"/>
    </location>
</feature>
<evidence type="ECO:0008006" key="6">
    <source>
        <dbReference type="Google" id="ProtNLM"/>
    </source>
</evidence>
<dbReference type="AlphaFoldDB" id="A0A6A6C9W9"/>
<reference evidence="4" key="1">
    <citation type="journal article" date="2020" name="Stud. Mycol.">
        <title>101 Dothideomycetes genomes: a test case for predicting lifestyles and emergence of pathogens.</title>
        <authorList>
            <person name="Haridas S."/>
            <person name="Albert R."/>
            <person name="Binder M."/>
            <person name="Bloem J."/>
            <person name="Labutti K."/>
            <person name="Salamov A."/>
            <person name="Andreopoulos B."/>
            <person name="Baker S."/>
            <person name="Barry K."/>
            <person name="Bills G."/>
            <person name="Bluhm B."/>
            <person name="Cannon C."/>
            <person name="Castanera R."/>
            <person name="Culley D."/>
            <person name="Daum C."/>
            <person name="Ezra D."/>
            <person name="Gonzalez J."/>
            <person name="Henrissat B."/>
            <person name="Kuo A."/>
            <person name="Liang C."/>
            <person name="Lipzen A."/>
            <person name="Lutzoni F."/>
            <person name="Magnuson J."/>
            <person name="Mondo S."/>
            <person name="Nolan M."/>
            <person name="Ohm R."/>
            <person name="Pangilinan J."/>
            <person name="Park H.-J."/>
            <person name="Ramirez L."/>
            <person name="Alfaro M."/>
            <person name="Sun H."/>
            <person name="Tritt A."/>
            <person name="Yoshinaga Y."/>
            <person name="Zwiers L.-H."/>
            <person name="Turgeon B."/>
            <person name="Goodwin S."/>
            <person name="Spatafora J."/>
            <person name="Crous P."/>
            <person name="Grigoriev I."/>
        </authorList>
    </citation>
    <scope>NUCLEOTIDE SEQUENCE</scope>
    <source>
        <strain evidence="4">ATCC 36951</strain>
    </source>
</reference>
<evidence type="ECO:0000256" key="1">
    <source>
        <dbReference type="ARBA" id="ARBA00035112"/>
    </source>
</evidence>
<dbReference type="RefSeq" id="XP_033663927.1">
    <property type="nucleotide sequence ID" value="XM_033808133.1"/>
</dbReference>
<protein>
    <recommendedName>
        <fullName evidence="6">Tat pathway signal sequence</fullName>
    </recommendedName>
</protein>
<gene>
    <name evidence="4" type="ORF">M409DRAFT_26484</name>
</gene>
<dbReference type="PANTHER" id="PTHR33365:SF13">
    <property type="entry name" value="TAT PATHWAY SIGNAL SEQUENCE"/>
    <property type="match status" value="1"/>
</dbReference>
<name>A0A6A6C9W9_ZASCE</name>
<dbReference type="GO" id="GO:0043386">
    <property type="term" value="P:mycotoxin biosynthetic process"/>
    <property type="evidence" value="ECO:0007669"/>
    <property type="project" value="InterPro"/>
</dbReference>
<evidence type="ECO:0000256" key="2">
    <source>
        <dbReference type="SAM" id="MobiDB-lite"/>
    </source>
</evidence>